<dbReference type="FunFam" id="3.50.50.60:FF:000280">
    <property type="entry name" value="Tryptophan halogenase"/>
    <property type="match status" value="1"/>
</dbReference>
<reference evidence="3 4" key="1">
    <citation type="submission" date="2019-01" db="EMBL/GenBank/DDBJ databases">
        <authorList>
            <person name="Chen W.-M."/>
        </authorList>
    </citation>
    <scope>NUCLEOTIDE SEQUENCE [LARGE SCALE GENOMIC DNA]</scope>
    <source>
        <strain evidence="3 4">KYPY4</strain>
    </source>
</reference>
<organism evidence="3 4">
    <name type="scientific">Rubrivivax rivuli</name>
    <dbReference type="NCBI Taxonomy" id="1862385"/>
    <lineage>
        <taxon>Bacteria</taxon>
        <taxon>Pseudomonadati</taxon>
        <taxon>Pseudomonadota</taxon>
        <taxon>Betaproteobacteria</taxon>
        <taxon>Burkholderiales</taxon>
        <taxon>Sphaerotilaceae</taxon>
        <taxon>Rubrivivax</taxon>
    </lineage>
</organism>
<dbReference type="PANTHER" id="PTHR43747">
    <property type="entry name" value="FAD-BINDING PROTEIN"/>
    <property type="match status" value="1"/>
</dbReference>
<accession>A0A437RSG2</accession>
<feature type="binding site" evidence="2">
    <location>
        <position position="350"/>
    </location>
    <ligand>
        <name>FAD</name>
        <dbReference type="ChEBI" id="CHEBI:57692"/>
    </ligand>
</feature>
<feature type="binding site" evidence="2">
    <location>
        <position position="81"/>
    </location>
    <ligand>
        <name>7-chloro-L-tryptophan</name>
        <dbReference type="ChEBI" id="CHEBI:58713"/>
    </ligand>
</feature>
<keyword evidence="2" id="KW-0274">FAD</keyword>
<keyword evidence="4" id="KW-1185">Reference proteome</keyword>
<dbReference type="Gene3D" id="3.50.50.60">
    <property type="entry name" value="FAD/NAD(P)-binding domain"/>
    <property type="match status" value="1"/>
</dbReference>
<dbReference type="GO" id="GO:0004497">
    <property type="term" value="F:monooxygenase activity"/>
    <property type="evidence" value="ECO:0007669"/>
    <property type="project" value="InterPro"/>
</dbReference>
<comment type="caution">
    <text evidence="3">The sequence shown here is derived from an EMBL/GenBank/DDBJ whole genome shotgun (WGS) entry which is preliminary data.</text>
</comment>
<dbReference type="RefSeq" id="WP_128227329.1">
    <property type="nucleotide sequence ID" value="NZ_SACR01000001.1"/>
</dbReference>
<dbReference type="PIRSF" id="PIRSF011396">
    <property type="entry name" value="Trp_halogenase"/>
    <property type="match status" value="1"/>
</dbReference>
<proteinExistence type="predicted"/>
<name>A0A437RSG2_9BURK</name>
<dbReference type="OrthoDB" id="8868802at2"/>
<evidence type="ECO:0000256" key="1">
    <source>
        <dbReference type="PIRSR" id="PIRSR011396-1"/>
    </source>
</evidence>
<dbReference type="EMBL" id="SACR01000001">
    <property type="protein sequence ID" value="RVU49696.1"/>
    <property type="molecule type" value="Genomic_DNA"/>
</dbReference>
<protein>
    <submittedName>
        <fullName evidence="3">Tryptophan 7-halogenase</fullName>
    </submittedName>
</protein>
<evidence type="ECO:0000256" key="2">
    <source>
        <dbReference type="PIRSR" id="PIRSR011396-2"/>
    </source>
</evidence>
<dbReference type="PANTHER" id="PTHR43747:SF4">
    <property type="entry name" value="FLAVIN-DEPENDENT TRYPTOPHAN HALOGENASE"/>
    <property type="match status" value="1"/>
</dbReference>
<keyword evidence="2" id="KW-0285">Flavoprotein</keyword>
<feature type="active site" evidence="1">
    <location>
        <position position="81"/>
    </location>
</feature>
<evidence type="ECO:0000313" key="4">
    <source>
        <dbReference type="Proteomes" id="UP000285575"/>
    </source>
</evidence>
<sequence length="536" mass="59849">MPTQPTHIQHIVIAGGGTAGWMAAAALAKLLGTAWRITLIESEEIGTVGVGEATIPLINIYNNALELDENLFMRETAATFKLGIEFVNWGRQGDRYIHGFGPLGPDIGLTKFHHYWLKMRALGQADDLDAYSINNAAAKANKFIRAQRDMGNSPLAEIAHAYHFDAGLYAAFLRRYAEKLGVVRLEGKISGATTRPEDGFVDAVVMEGGRRIEGDLFIDCTGFRGLLIEQALHTGYDDWSHWLPADRAWAVPCESVNPLTPYTRSTARTAGWQWRIPLQHRTGNGHVFSSKFIGEQDAADVLMQNLDGAPLADPRMLKFVTGKRKQLWNKNVVAVGLASGFMEPLESTSIHLIQNTIARLTTFFPYRKFDAADIAEFNRQSDFEFERIRDFIILHYKATERDDTAFWNYVRTMPIPDTLQHKFDLFRSNGRVFRENGELFSEISWVEVFLGQRVMPEAYHPLVDTLPEAKIADFLKSVRHTIARCVDAMPTHAEFVAQHCATDIPKRKAEAEAAAMAMKKMQAAAGAGPKPAVQTA</sequence>
<dbReference type="AlphaFoldDB" id="A0A437RSG2"/>
<dbReference type="InterPro" id="IPR033856">
    <property type="entry name" value="Trp_halogen"/>
</dbReference>
<gene>
    <name evidence="3" type="ORF">EOE66_03840</name>
</gene>
<dbReference type="SUPFAM" id="SSF51905">
    <property type="entry name" value="FAD/NAD(P)-binding domain"/>
    <property type="match status" value="1"/>
</dbReference>
<dbReference type="Proteomes" id="UP000285575">
    <property type="component" value="Unassembled WGS sequence"/>
</dbReference>
<dbReference type="GO" id="GO:0000166">
    <property type="term" value="F:nucleotide binding"/>
    <property type="evidence" value="ECO:0007669"/>
    <property type="project" value="UniProtKB-KW"/>
</dbReference>
<evidence type="ECO:0000313" key="3">
    <source>
        <dbReference type="EMBL" id="RVU49696.1"/>
    </source>
</evidence>
<feature type="binding site" evidence="2">
    <location>
        <begin position="16"/>
        <end position="19"/>
    </location>
    <ligand>
        <name>FAD</name>
        <dbReference type="ChEBI" id="CHEBI:57692"/>
    </ligand>
</feature>
<keyword evidence="2" id="KW-0547">Nucleotide-binding</keyword>
<dbReference type="InterPro" id="IPR036188">
    <property type="entry name" value="FAD/NAD-bd_sf"/>
</dbReference>
<dbReference type="InterPro" id="IPR006905">
    <property type="entry name" value="Flavin_halogenase"/>
</dbReference>
<dbReference type="InterPro" id="IPR050816">
    <property type="entry name" value="Flavin-dep_Halogenase_NPB"/>
</dbReference>
<feature type="binding site" evidence="2">
    <location>
        <position position="337"/>
    </location>
    <ligand>
        <name>FAD</name>
        <dbReference type="ChEBI" id="CHEBI:57692"/>
    </ligand>
</feature>
<feature type="binding site" evidence="2">
    <location>
        <position position="346"/>
    </location>
    <ligand>
        <name>L-tryptophan</name>
        <dbReference type="ChEBI" id="CHEBI:57912"/>
    </ligand>
</feature>
<dbReference type="Pfam" id="PF04820">
    <property type="entry name" value="Trp_halogenase"/>
    <property type="match status" value="1"/>
</dbReference>